<dbReference type="PANTHER" id="PTHR43776">
    <property type="entry name" value="TRANSPORT ATP-BINDING PROTEIN"/>
    <property type="match status" value="1"/>
</dbReference>
<dbReference type="GO" id="GO:0005524">
    <property type="term" value="F:ATP binding"/>
    <property type="evidence" value="ECO:0007669"/>
    <property type="project" value="UniProtKB-KW"/>
</dbReference>
<evidence type="ECO:0000313" key="8">
    <source>
        <dbReference type="Proteomes" id="UP000509322"/>
    </source>
</evidence>
<dbReference type="PROSITE" id="PS00211">
    <property type="entry name" value="ABC_TRANSPORTER_1"/>
    <property type="match status" value="1"/>
</dbReference>
<evidence type="ECO:0000256" key="4">
    <source>
        <dbReference type="ARBA" id="ARBA00022741"/>
    </source>
</evidence>
<dbReference type="Pfam" id="PF08352">
    <property type="entry name" value="oligo_HPY"/>
    <property type="match status" value="1"/>
</dbReference>
<evidence type="ECO:0000259" key="6">
    <source>
        <dbReference type="PROSITE" id="PS50893"/>
    </source>
</evidence>
<keyword evidence="7" id="KW-0614">Plasmid</keyword>
<keyword evidence="5 7" id="KW-0067">ATP-binding</keyword>
<dbReference type="CDD" id="cd03257">
    <property type="entry name" value="ABC_NikE_OppD_transporters"/>
    <property type="match status" value="1"/>
</dbReference>
<dbReference type="InterPro" id="IPR050319">
    <property type="entry name" value="ABC_transp_ATP-bind"/>
</dbReference>
<dbReference type="Proteomes" id="UP000509322">
    <property type="component" value="Plasmid unnamed1"/>
</dbReference>
<name>A0A7H9BYS1_PARPN</name>
<dbReference type="InterPro" id="IPR027417">
    <property type="entry name" value="P-loop_NTPase"/>
</dbReference>
<keyword evidence="3" id="KW-0813">Transport</keyword>
<dbReference type="GO" id="GO:0005886">
    <property type="term" value="C:plasma membrane"/>
    <property type="evidence" value="ECO:0007669"/>
    <property type="project" value="UniProtKB-SubCell"/>
</dbReference>
<gene>
    <name evidence="7" type="ORF">HYQ43_20260</name>
</gene>
<dbReference type="PANTHER" id="PTHR43776:SF7">
    <property type="entry name" value="D,D-DIPEPTIDE TRANSPORT ATP-BINDING PROTEIN DDPF-RELATED"/>
    <property type="match status" value="1"/>
</dbReference>
<dbReference type="GO" id="GO:0055085">
    <property type="term" value="P:transmembrane transport"/>
    <property type="evidence" value="ECO:0007669"/>
    <property type="project" value="UniProtKB-ARBA"/>
</dbReference>
<dbReference type="NCBIfam" id="TIGR01727">
    <property type="entry name" value="oligo_HPY"/>
    <property type="match status" value="1"/>
</dbReference>
<dbReference type="SUPFAM" id="SSF52540">
    <property type="entry name" value="P-loop containing nucleoside triphosphate hydrolases"/>
    <property type="match status" value="1"/>
</dbReference>
<dbReference type="EMBL" id="CP058691">
    <property type="protein sequence ID" value="QLH16570.1"/>
    <property type="molecule type" value="Genomic_DNA"/>
</dbReference>
<proteinExistence type="inferred from homology"/>
<reference evidence="7 8" key="1">
    <citation type="submission" date="2020-07" db="EMBL/GenBank/DDBJ databases">
        <title>The complete genome of Paracoccus pantotrophus ACCC 10489.</title>
        <authorList>
            <person name="Si Y."/>
        </authorList>
    </citation>
    <scope>NUCLEOTIDE SEQUENCE [LARGE SCALE GENOMIC DNA]</scope>
    <source>
        <strain evidence="7 8">ACCC10489</strain>
        <plasmid evidence="7 8">unnamed1</plasmid>
    </source>
</reference>
<geneLocation type="plasmid" evidence="7 8">
    <name>unnamed1</name>
</geneLocation>
<feature type="domain" description="ABC transporter" evidence="6">
    <location>
        <begin position="10"/>
        <end position="262"/>
    </location>
</feature>
<dbReference type="InterPro" id="IPR003593">
    <property type="entry name" value="AAA+_ATPase"/>
</dbReference>
<dbReference type="GO" id="GO:0015833">
    <property type="term" value="P:peptide transport"/>
    <property type="evidence" value="ECO:0007669"/>
    <property type="project" value="InterPro"/>
</dbReference>
<dbReference type="InterPro" id="IPR017871">
    <property type="entry name" value="ABC_transporter-like_CS"/>
</dbReference>
<evidence type="ECO:0000313" key="7">
    <source>
        <dbReference type="EMBL" id="QLH16570.1"/>
    </source>
</evidence>
<comment type="similarity">
    <text evidence="2">Belongs to the ABC transporter superfamily.</text>
</comment>
<comment type="subcellular location">
    <subcellularLocation>
        <location evidence="1">Cell inner membrane</location>
        <topology evidence="1">Peripheral membrane protein</topology>
    </subcellularLocation>
</comment>
<accession>A0A7H9BYS1</accession>
<evidence type="ECO:0000256" key="3">
    <source>
        <dbReference type="ARBA" id="ARBA00022448"/>
    </source>
</evidence>
<evidence type="ECO:0000256" key="1">
    <source>
        <dbReference type="ARBA" id="ARBA00004417"/>
    </source>
</evidence>
<evidence type="ECO:0000256" key="5">
    <source>
        <dbReference type="ARBA" id="ARBA00022840"/>
    </source>
</evidence>
<dbReference type="InterPro" id="IPR013563">
    <property type="entry name" value="Oligopep_ABC_C"/>
</dbReference>
<dbReference type="Gene3D" id="3.40.50.300">
    <property type="entry name" value="P-loop containing nucleotide triphosphate hydrolases"/>
    <property type="match status" value="1"/>
</dbReference>
<keyword evidence="4" id="KW-0547">Nucleotide-binding</keyword>
<dbReference type="SMART" id="SM00382">
    <property type="entry name" value="AAA"/>
    <property type="match status" value="1"/>
</dbReference>
<dbReference type="Pfam" id="PF00005">
    <property type="entry name" value="ABC_tran"/>
    <property type="match status" value="1"/>
</dbReference>
<dbReference type="InterPro" id="IPR003439">
    <property type="entry name" value="ABC_transporter-like_ATP-bd"/>
</dbReference>
<dbReference type="FunFam" id="3.40.50.300:FF:000016">
    <property type="entry name" value="Oligopeptide ABC transporter ATP-binding component"/>
    <property type="match status" value="1"/>
</dbReference>
<dbReference type="GO" id="GO:0016887">
    <property type="term" value="F:ATP hydrolysis activity"/>
    <property type="evidence" value="ECO:0007669"/>
    <property type="project" value="InterPro"/>
</dbReference>
<protein>
    <submittedName>
        <fullName evidence="7">ATP-binding cassette domain-containing protein</fullName>
    </submittedName>
</protein>
<dbReference type="AlphaFoldDB" id="A0A7H9BYS1"/>
<dbReference type="PROSITE" id="PS50893">
    <property type="entry name" value="ABC_TRANSPORTER_2"/>
    <property type="match status" value="1"/>
</dbReference>
<evidence type="ECO:0000256" key="2">
    <source>
        <dbReference type="ARBA" id="ARBA00005417"/>
    </source>
</evidence>
<dbReference type="RefSeq" id="WP_179922262.1">
    <property type="nucleotide sequence ID" value="NZ_CP058691.1"/>
</dbReference>
<sequence>MNMAEQTPLLELKGLKKYFDVSGDWNWPSARPKYLKAIDGIDLKVYPGETLGIVGESGCGKSTTGNVIAQLLKPTEGDVLFEGESLCNLAPGILRRRRKDFQMIFQDPFSSLNPRMRVKDLIAEPLRAHRIASGKQLDDRVVELMKAVGLSPTFIDRFPHEFSGGQRQRIGIARALALQPKLIVCDEVVSALDVSIQAQILNLLSKLQKEFDLTYIFISHGLPAIKHISDRIAVMYLGRIVELDSKEQLFARPRHPYTEALLSAVPLPDPEAARTRKRIVLQGDIPSPVNTPPGCSFHTRCPYARDKCRQAVPTMQMLESGHAVSCHFPLEGPHRLQQ</sequence>
<organism evidence="7 8">
    <name type="scientific">Paracoccus pantotrophus</name>
    <name type="common">Thiosphaera pantotropha</name>
    <dbReference type="NCBI Taxonomy" id="82367"/>
    <lineage>
        <taxon>Bacteria</taxon>
        <taxon>Pseudomonadati</taxon>
        <taxon>Pseudomonadota</taxon>
        <taxon>Alphaproteobacteria</taxon>
        <taxon>Rhodobacterales</taxon>
        <taxon>Paracoccaceae</taxon>
        <taxon>Paracoccus</taxon>
    </lineage>
</organism>